<keyword evidence="3" id="KW-1185">Reference proteome</keyword>
<gene>
    <name evidence="2" type="ORF">GWI33_014560</name>
</gene>
<proteinExistence type="predicted"/>
<organism evidence="2 3">
    <name type="scientific">Rhynchophorus ferrugineus</name>
    <name type="common">Red palm weevil</name>
    <name type="synonym">Curculio ferrugineus</name>
    <dbReference type="NCBI Taxonomy" id="354439"/>
    <lineage>
        <taxon>Eukaryota</taxon>
        <taxon>Metazoa</taxon>
        <taxon>Ecdysozoa</taxon>
        <taxon>Arthropoda</taxon>
        <taxon>Hexapoda</taxon>
        <taxon>Insecta</taxon>
        <taxon>Pterygota</taxon>
        <taxon>Neoptera</taxon>
        <taxon>Endopterygota</taxon>
        <taxon>Coleoptera</taxon>
        <taxon>Polyphaga</taxon>
        <taxon>Cucujiformia</taxon>
        <taxon>Curculionidae</taxon>
        <taxon>Dryophthorinae</taxon>
        <taxon>Rhynchophorus</taxon>
    </lineage>
</organism>
<accession>A0A834I4Y5</accession>
<protein>
    <submittedName>
        <fullName evidence="2">Uncharacterized protein</fullName>
    </submittedName>
</protein>
<sequence>MPAACGGWLIAVYRAHSRFDLRQIDRSSAPARACDYGPGPLRASASRRGYQLRDRESRNGRDEVTDYQLVSLRRGDRPTEKHSGEFLSNSGHGIETNNRKIYCTKEEDEECLLRGNELAAVKTTLRRLESIRLNVYCSLGIGRYRYRLLILLPGQIFDLSLRFVCEWVSSVFHRHDSSWKQNDRIEGEDIVKTWRLVCV</sequence>
<dbReference type="EMBL" id="JAACXV010013729">
    <property type="protein sequence ID" value="KAF7272677.1"/>
    <property type="molecule type" value="Genomic_DNA"/>
</dbReference>
<evidence type="ECO:0000313" key="2">
    <source>
        <dbReference type="EMBL" id="KAF7272677.1"/>
    </source>
</evidence>
<reference evidence="2" key="1">
    <citation type="submission" date="2020-08" db="EMBL/GenBank/DDBJ databases">
        <title>Genome sequencing and assembly of the red palm weevil Rhynchophorus ferrugineus.</title>
        <authorList>
            <person name="Dias G.B."/>
            <person name="Bergman C.M."/>
            <person name="Manee M."/>
        </authorList>
    </citation>
    <scope>NUCLEOTIDE SEQUENCE</scope>
    <source>
        <strain evidence="2">AA-2017</strain>
        <tissue evidence="2">Whole larva</tissue>
    </source>
</reference>
<evidence type="ECO:0000313" key="3">
    <source>
        <dbReference type="Proteomes" id="UP000625711"/>
    </source>
</evidence>
<feature type="region of interest" description="Disordered" evidence="1">
    <location>
        <begin position="32"/>
        <end position="59"/>
    </location>
</feature>
<name>A0A834I4Y5_RHYFE</name>
<dbReference type="AlphaFoldDB" id="A0A834I4Y5"/>
<dbReference type="Proteomes" id="UP000625711">
    <property type="component" value="Unassembled WGS sequence"/>
</dbReference>
<evidence type="ECO:0000256" key="1">
    <source>
        <dbReference type="SAM" id="MobiDB-lite"/>
    </source>
</evidence>
<comment type="caution">
    <text evidence="2">The sequence shown here is derived from an EMBL/GenBank/DDBJ whole genome shotgun (WGS) entry which is preliminary data.</text>
</comment>